<dbReference type="GO" id="GO:0019899">
    <property type="term" value="F:enzyme binding"/>
    <property type="evidence" value="ECO:0007669"/>
    <property type="project" value="UniProtKB-ARBA"/>
</dbReference>
<evidence type="ECO:0000259" key="3">
    <source>
        <dbReference type="PROSITE" id="PS50158"/>
    </source>
</evidence>
<sequence length="105" mass="11646">MFHPKAHVINGVLADSDGLIVKSLDFYDSFPGPTHPVPLQNYSGRTTRAGGPIRQPRGQRNFARRSERRCWNCEGVGHMAFECPSRRAGGGMAGQSRGFRSRRGF</sequence>
<proteinExistence type="predicted"/>
<reference evidence="5" key="1">
    <citation type="submission" date="2022-11" db="UniProtKB">
        <authorList>
            <consortium name="WormBaseParasite"/>
        </authorList>
    </citation>
    <scope>IDENTIFICATION</scope>
</reference>
<evidence type="ECO:0000256" key="1">
    <source>
        <dbReference type="PROSITE-ProRule" id="PRU00047"/>
    </source>
</evidence>
<keyword evidence="1" id="KW-0479">Metal-binding</keyword>
<dbReference type="GO" id="GO:0003676">
    <property type="term" value="F:nucleic acid binding"/>
    <property type="evidence" value="ECO:0007669"/>
    <property type="project" value="InterPro"/>
</dbReference>
<evidence type="ECO:0000313" key="5">
    <source>
        <dbReference type="WBParaSite" id="Gr19_v10_g9239.t1"/>
    </source>
</evidence>
<dbReference type="SUPFAM" id="SSF57756">
    <property type="entry name" value="Retrovirus zinc finger-like domains"/>
    <property type="match status" value="1"/>
</dbReference>
<evidence type="ECO:0000256" key="2">
    <source>
        <dbReference type="SAM" id="MobiDB-lite"/>
    </source>
</evidence>
<keyword evidence="1" id="KW-0863">Zinc-finger</keyword>
<organism evidence="4 5">
    <name type="scientific">Globodera rostochiensis</name>
    <name type="common">Golden nematode worm</name>
    <name type="synonym">Heterodera rostochiensis</name>
    <dbReference type="NCBI Taxonomy" id="31243"/>
    <lineage>
        <taxon>Eukaryota</taxon>
        <taxon>Metazoa</taxon>
        <taxon>Ecdysozoa</taxon>
        <taxon>Nematoda</taxon>
        <taxon>Chromadorea</taxon>
        <taxon>Rhabditida</taxon>
        <taxon>Tylenchina</taxon>
        <taxon>Tylenchomorpha</taxon>
        <taxon>Tylenchoidea</taxon>
        <taxon>Heteroderidae</taxon>
        <taxon>Heteroderinae</taxon>
        <taxon>Globodera</taxon>
    </lineage>
</organism>
<feature type="domain" description="CCHC-type" evidence="3">
    <location>
        <begin position="68"/>
        <end position="85"/>
    </location>
</feature>
<keyword evidence="1" id="KW-0862">Zinc</keyword>
<protein>
    <submittedName>
        <fullName evidence="5">CCHC-type domain-containing protein</fullName>
    </submittedName>
</protein>
<feature type="region of interest" description="Disordered" evidence="2">
    <location>
        <begin position="84"/>
        <end position="105"/>
    </location>
</feature>
<dbReference type="AlphaFoldDB" id="A0A914IEU1"/>
<accession>A0A914IEU1</accession>
<dbReference type="GO" id="GO:0008270">
    <property type="term" value="F:zinc ion binding"/>
    <property type="evidence" value="ECO:0007669"/>
    <property type="project" value="UniProtKB-KW"/>
</dbReference>
<evidence type="ECO:0000313" key="4">
    <source>
        <dbReference type="Proteomes" id="UP000887572"/>
    </source>
</evidence>
<dbReference type="Gene3D" id="4.10.60.10">
    <property type="entry name" value="Zinc finger, CCHC-type"/>
    <property type="match status" value="1"/>
</dbReference>
<feature type="region of interest" description="Disordered" evidence="2">
    <location>
        <begin position="35"/>
        <end position="61"/>
    </location>
</feature>
<dbReference type="WBParaSite" id="Gr19_v10_g9239.t1">
    <property type="protein sequence ID" value="Gr19_v10_g9239.t1"/>
    <property type="gene ID" value="Gr19_v10_g9239"/>
</dbReference>
<name>A0A914IEU1_GLORO</name>
<dbReference type="Proteomes" id="UP000887572">
    <property type="component" value="Unplaced"/>
</dbReference>
<keyword evidence="4" id="KW-1185">Reference proteome</keyword>
<dbReference type="InterPro" id="IPR036875">
    <property type="entry name" value="Znf_CCHC_sf"/>
</dbReference>
<dbReference type="InterPro" id="IPR001878">
    <property type="entry name" value="Znf_CCHC"/>
</dbReference>
<dbReference type="Pfam" id="PF00098">
    <property type="entry name" value="zf-CCHC"/>
    <property type="match status" value="1"/>
</dbReference>
<dbReference type="PROSITE" id="PS50158">
    <property type="entry name" value="ZF_CCHC"/>
    <property type="match status" value="1"/>
</dbReference>
<dbReference type="SMART" id="SM00343">
    <property type="entry name" value="ZnF_C2HC"/>
    <property type="match status" value="1"/>
</dbReference>